<sequence length="163" mass="17851">MNPPQATDSHTGEHSKKSTGHRPRIKTSLCRSRSRVGISQPTLHMSSGHDPSNSSSDGGVQGDISVKMPMEHFLDQHEDPHVRFVFTTTTCDAHTSKYFHIVDPRTGPGTAYTNTHTSMLASQGPGLYTQSSLPATASGNAYYVRQYQDYDIIGQGAQFDRVV</sequence>
<dbReference type="RefSeq" id="XP_040713320.1">
    <property type="nucleotide sequence ID" value="XM_040860650.1"/>
</dbReference>
<feature type="region of interest" description="Disordered" evidence="1">
    <location>
        <begin position="1"/>
        <end position="63"/>
    </location>
</feature>
<feature type="compositionally biased region" description="Low complexity" evidence="1">
    <location>
        <begin position="46"/>
        <end position="58"/>
    </location>
</feature>
<name>A0A1Y2DPM9_9PEZI</name>
<gene>
    <name evidence="2" type="ORF">BCR38DRAFT_439683</name>
</gene>
<evidence type="ECO:0000313" key="3">
    <source>
        <dbReference type="Proteomes" id="UP000193689"/>
    </source>
</evidence>
<organism evidence="2 3">
    <name type="scientific">Pseudomassariella vexata</name>
    <dbReference type="NCBI Taxonomy" id="1141098"/>
    <lineage>
        <taxon>Eukaryota</taxon>
        <taxon>Fungi</taxon>
        <taxon>Dikarya</taxon>
        <taxon>Ascomycota</taxon>
        <taxon>Pezizomycotina</taxon>
        <taxon>Sordariomycetes</taxon>
        <taxon>Xylariomycetidae</taxon>
        <taxon>Amphisphaeriales</taxon>
        <taxon>Pseudomassariaceae</taxon>
        <taxon>Pseudomassariella</taxon>
    </lineage>
</organism>
<evidence type="ECO:0000256" key="1">
    <source>
        <dbReference type="SAM" id="MobiDB-lite"/>
    </source>
</evidence>
<accession>A0A1Y2DPM9</accession>
<dbReference type="AlphaFoldDB" id="A0A1Y2DPM9"/>
<dbReference type="Proteomes" id="UP000193689">
    <property type="component" value="Unassembled WGS sequence"/>
</dbReference>
<comment type="caution">
    <text evidence="2">The sequence shown here is derived from an EMBL/GenBank/DDBJ whole genome shotgun (WGS) entry which is preliminary data.</text>
</comment>
<dbReference type="GeneID" id="63776862"/>
<reference evidence="2 3" key="1">
    <citation type="submission" date="2016-07" db="EMBL/GenBank/DDBJ databases">
        <title>Pervasive Adenine N6-methylation of Active Genes in Fungi.</title>
        <authorList>
            <consortium name="DOE Joint Genome Institute"/>
            <person name="Mondo S.J."/>
            <person name="Dannebaum R.O."/>
            <person name="Kuo R.C."/>
            <person name="Labutti K."/>
            <person name="Haridas S."/>
            <person name="Kuo A."/>
            <person name="Salamov A."/>
            <person name="Ahrendt S.R."/>
            <person name="Lipzen A."/>
            <person name="Sullivan W."/>
            <person name="Andreopoulos W.B."/>
            <person name="Clum A."/>
            <person name="Lindquist E."/>
            <person name="Daum C."/>
            <person name="Ramamoorthy G.K."/>
            <person name="Gryganskyi A."/>
            <person name="Culley D."/>
            <person name="Magnuson J.K."/>
            <person name="James T.Y."/>
            <person name="O'Malley M.A."/>
            <person name="Stajich J.E."/>
            <person name="Spatafora J.W."/>
            <person name="Visel A."/>
            <person name="Grigoriev I.V."/>
        </authorList>
    </citation>
    <scope>NUCLEOTIDE SEQUENCE [LARGE SCALE GENOMIC DNA]</scope>
    <source>
        <strain evidence="2 3">CBS 129021</strain>
    </source>
</reference>
<evidence type="ECO:0000313" key="2">
    <source>
        <dbReference type="EMBL" id="ORY61243.1"/>
    </source>
</evidence>
<keyword evidence="3" id="KW-1185">Reference proteome</keyword>
<dbReference type="EMBL" id="MCFJ01000010">
    <property type="protein sequence ID" value="ORY61243.1"/>
    <property type="molecule type" value="Genomic_DNA"/>
</dbReference>
<protein>
    <submittedName>
        <fullName evidence="2">Uncharacterized protein</fullName>
    </submittedName>
</protein>
<proteinExistence type="predicted"/>
<dbReference type="InParanoid" id="A0A1Y2DPM9"/>